<reference evidence="2" key="1">
    <citation type="submission" date="2017-09" db="EMBL/GenBank/DDBJ databases">
        <title>Depth-based differentiation of microbial function through sediment-hosted aquifers and enrichment of novel symbionts in the deep terrestrial subsurface.</title>
        <authorList>
            <person name="Probst A.J."/>
            <person name="Ladd B."/>
            <person name="Jarett J.K."/>
            <person name="Geller-Mcgrath D.E."/>
            <person name="Sieber C.M.K."/>
            <person name="Emerson J.B."/>
            <person name="Anantharaman K."/>
            <person name="Thomas B.C."/>
            <person name="Malmstrom R."/>
            <person name="Stieglmeier M."/>
            <person name="Klingl A."/>
            <person name="Woyke T."/>
            <person name="Ryan C.M."/>
            <person name="Banfield J.F."/>
        </authorList>
    </citation>
    <scope>NUCLEOTIDE SEQUENCE [LARGE SCALE GENOMIC DNA]</scope>
</reference>
<comment type="caution">
    <text evidence="1">The sequence shown here is derived from an EMBL/GenBank/DDBJ whole genome shotgun (WGS) entry which is preliminary data.</text>
</comment>
<protein>
    <submittedName>
        <fullName evidence="1">Uncharacterized protein</fullName>
    </submittedName>
</protein>
<name>A0A2M8DNG1_9BACT</name>
<gene>
    <name evidence="1" type="ORF">CO077_00465</name>
</gene>
<evidence type="ECO:0000313" key="2">
    <source>
        <dbReference type="Proteomes" id="UP000228875"/>
    </source>
</evidence>
<organism evidence="1 2">
    <name type="scientific">Candidatus Nealsonbacteria bacterium CG_4_9_14_0_8_um_filter_35_12</name>
    <dbReference type="NCBI Taxonomy" id="1974692"/>
    <lineage>
        <taxon>Bacteria</taxon>
        <taxon>Candidatus Nealsoniibacteriota</taxon>
    </lineage>
</organism>
<sequence>KYNMPKESLIRKKAIEILRRERWITWYPYRIKYKQNDIFGIIDLLAIKGKKQKNIQLTTLPNISTKRKKITNFLKKFKVELPVEIWAWAKREKKFRKEKIQLKIKRRPRELKKN</sequence>
<evidence type="ECO:0000313" key="1">
    <source>
        <dbReference type="EMBL" id="PJB99661.1"/>
    </source>
</evidence>
<accession>A0A2M8DNG1</accession>
<dbReference type="AlphaFoldDB" id="A0A2M8DNG1"/>
<dbReference type="Proteomes" id="UP000228875">
    <property type="component" value="Unassembled WGS sequence"/>
</dbReference>
<feature type="non-terminal residue" evidence="1">
    <location>
        <position position="1"/>
    </location>
</feature>
<proteinExistence type="predicted"/>
<dbReference type="EMBL" id="PFTB01000012">
    <property type="protein sequence ID" value="PJB99661.1"/>
    <property type="molecule type" value="Genomic_DNA"/>
</dbReference>